<feature type="region of interest" description="Disordered" evidence="1">
    <location>
        <begin position="69"/>
        <end position="118"/>
    </location>
</feature>
<sequence length="622" mass="67845">MPPAICDSEGEEEEVFAQERPSQSSIISWAAKQIDAVAVQLFDGADDRATGSTDTAQLEAEIRNAAWGLFGTDPSQHSQPKLNSSQIASGSHKRSHTDYNIARDASQSSNKRSKTFGGACPVIPPQPGLSEHSAMFNEPQMPFQGSLFEDFVNHEPFGMFQETGDTVADMSSCQERLVAEAIADFGKSETISTTRPTPVELPPSPSFPYSSSTRPTQKAVAVDHVEHVAEEHSSEYNIVLDLGPEHVHSVADDACDTQSLQPPPHLSPVTLLPTGLPETNTPFETQAMPKTGKLRSRKRTMEIDTMNNMGEDELLVELPKEQYQPRPSRRRATDTMELASPKATAPKQTSKKRRKTDDQIDPSKSEAIAVDMKPPPSVGLSGRKGIRSHTTIFEDHINSDTSLKSPSLSQRQALRRSVLKDISNEPAEQNPKPRRQSRKILVDSEDDDEDELGKISDVEDTIPLKRGRGRPSKGKPKKATSVGNSANAIPDELDAAVGAPEPRVKKGRGRPAKNKVAESKVDDKVIEDEEEIEPDAGSSRVLEAVVIIPPQTTPSVVSSTHAPTPPPEPPAKCTPEPKPSKLPNGPVTHSPIKKCLTSTSKYRVGLSKRQRIQPLHSSIRKR</sequence>
<reference evidence="3" key="3">
    <citation type="submission" date="2025-08" db="UniProtKB">
        <authorList>
            <consortium name="RefSeq"/>
        </authorList>
    </citation>
    <scope>IDENTIFICATION</scope>
    <source>
        <strain evidence="3">CBS 342.82</strain>
    </source>
</reference>
<proteinExistence type="predicted"/>
<evidence type="ECO:0000313" key="3">
    <source>
        <dbReference type="RefSeq" id="XP_033458755.1"/>
    </source>
</evidence>
<feature type="compositionally biased region" description="Basic residues" evidence="1">
    <location>
        <begin position="465"/>
        <end position="478"/>
    </location>
</feature>
<evidence type="ECO:0000313" key="2">
    <source>
        <dbReference type="Proteomes" id="UP000504637"/>
    </source>
</evidence>
<feature type="region of interest" description="Disordered" evidence="1">
    <location>
        <begin position="1"/>
        <end position="21"/>
    </location>
</feature>
<keyword evidence="2" id="KW-1185">Reference proteome</keyword>
<feature type="region of interest" description="Disordered" evidence="1">
    <location>
        <begin position="552"/>
        <end position="592"/>
    </location>
</feature>
<dbReference type="AlphaFoldDB" id="A0A6J3M2J2"/>
<dbReference type="GeneID" id="54357790"/>
<organism evidence="3">
    <name type="scientific">Dissoconium aciculare CBS 342.82</name>
    <dbReference type="NCBI Taxonomy" id="1314786"/>
    <lineage>
        <taxon>Eukaryota</taxon>
        <taxon>Fungi</taxon>
        <taxon>Dikarya</taxon>
        <taxon>Ascomycota</taxon>
        <taxon>Pezizomycotina</taxon>
        <taxon>Dothideomycetes</taxon>
        <taxon>Dothideomycetidae</taxon>
        <taxon>Mycosphaerellales</taxon>
        <taxon>Dissoconiaceae</taxon>
        <taxon>Dissoconium</taxon>
    </lineage>
</organism>
<dbReference type="OrthoDB" id="5404794at2759"/>
<gene>
    <name evidence="3" type="ORF">K489DRAFT_254782</name>
</gene>
<reference evidence="3" key="2">
    <citation type="submission" date="2020-04" db="EMBL/GenBank/DDBJ databases">
        <authorList>
            <consortium name="NCBI Genome Project"/>
        </authorList>
    </citation>
    <scope>NUCLEOTIDE SEQUENCE</scope>
    <source>
        <strain evidence="3">CBS 342.82</strain>
    </source>
</reference>
<dbReference type="Proteomes" id="UP000504637">
    <property type="component" value="Unplaced"/>
</dbReference>
<feature type="compositionally biased region" description="Basic and acidic residues" evidence="1">
    <location>
        <begin position="515"/>
        <end position="524"/>
    </location>
</feature>
<dbReference type="RefSeq" id="XP_033458755.1">
    <property type="nucleotide sequence ID" value="XM_033599991.1"/>
</dbReference>
<protein>
    <submittedName>
        <fullName evidence="3">Uncharacterized protein</fullName>
    </submittedName>
</protein>
<feature type="compositionally biased region" description="Basic and acidic residues" evidence="1">
    <location>
        <begin position="355"/>
        <end position="364"/>
    </location>
</feature>
<feature type="compositionally biased region" description="Acidic residues" evidence="1">
    <location>
        <begin position="525"/>
        <end position="534"/>
    </location>
</feature>
<evidence type="ECO:0000256" key="1">
    <source>
        <dbReference type="SAM" id="MobiDB-lite"/>
    </source>
</evidence>
<feature type="region of interest" description="Disordered" evidence="1">
    <location>
        <begin position="308"/>
        <end position="384"/>
    </location>
</feature>
<feature type="compositionally biased region" description="Pro residues" evidence="1">
    <location>
        <begin position="563"/>
        <end position="572"/>
    </location>
</feature>
<accession>A0A6J3M2J2</accession>
<feature type="compositionally biased region" description="Polar residues" evidence="1">
    <location>
        <begin position="399"/>
        <end position="412"/>
    </location>
</feature>
<reference evidence="3" key="1">
    <citation type="submission" date="2020-01" db="EMBL/GenBank/DDBJ databases">
        <authorList>
            <consortium name="DOE Joint Genome Institute"/>
            <person name="Haridas S."/>
            <person name="Albert R."/>
            <person name="Binder M."/>
            <person name="Bloem J."/>
            <person name="Labutti K."/>
            <person name="Salamov A."/>
            <person name="Andreopoulos B."/>
            <person name="Baker S.E."/>
            <person name="Barry K."/>
            <person name="Bills G."/>
            <person name="Bluhm B.H."/>
            <person name="Cannon C."/>
            <person name="Castanera R."/>
            <person name="Culley D.E."/>
            <person name="Daum C."/>
            <person name="Ezra D."/>
            <person name="Gonzalez J.B."/>
            <person name="Henrissat B."/>
            <person name="Kuo A."/>
            <person name="Liang C."/>
            <person name="Lipzen A."/>
            <person name="Lutzoni F."/>
            <person name="Magnuson J."/>
            <person name="Mondo S."/>
            <person name="Nolan M."/>
            <person name="Ohm R."/>
            <person name="Pangilinan J."/>
            <person name="Park H.-J."/>
            <person name="Ramirez L."/>
            <person name="Alfaro M."/>
            <person name="Sun H."/>
            <person name="Tritt A."/>
            <person name="Yoshinaga Y."/>
            <person name="Zwiers L.-H."/>
            <person name="Turgeon B.G."/>
            <person name="Goodwin S.B."/>
            <person name="Spatafora J.W."/>
            <person name="Crous P.W."/>
            <person name="Grigoriev I.V."/>
        </authorList>
    </citation>
    <scope>NUCLEOTIDE SEQUENCE</scope>
    <source>
        <strain evidence="3">CBS 342.82</strain>
    </source>
</reference>
<feature type="region of interest" description="Disordered" evidence="1">
    <location>
        <begin position="396"/>
        <end position="538"/>
    </location>
</feature>
<feature type="region of interest" description="Disordered" evidence="1">
    <location>
        <begin position="191"/>
        <end position="213"/>
    </location>
</feature>
<feature type="compositionally biased region" description="Polar residues" evidence="1">
    <location>
        <begin position="73"/>
        <end position="89"/>
    </location>
</feature>
<name>A0A6J3M2J2_9PEZI</name>